<comment type="caution">
    <text evidence="2">The sequence shown here is derived from an EMBL/GenBank/DDBJ whole genome shotgun (WGS) entry which is preliminary data.</text>
</comment>
<protein>
    <submittedName>
        <fullName evidence="2">Uncharacterized protein</fullName>
    </submittedName>
</protein>
<proteinExistence type="predicted"/>
<dbReference type="Proteomes" id="UP000327011">
    <property type="component" value="Unassembled WGS sequence"/>
</dbReference>
<dbReference type="AlphaFoldDB" id="A0A5J5JYZ9"/>
<keyword evidence="1" id="KW-0812">Transmembrane</keyword>
<evidence type="ECO:0000313" key="3">
    <source>
        <dbReference type="Proteomes" id="UP000327011"/>
    </source>
</evidence>
<sequence>MNDVEEALRRTFARAEARIPATPPDLLRQVTEGRTRRGRRGLVLATAMATCLVIWAATAVTWRAPHPSPAVTAKPTPRIHEPRIHEPRIVKEIAPPLEQALPSVVAKVPLKVPNGKAFTPKLFIDARTLLGYVAKKGYDPAPELWAYHLESQTFRRLAVIGYPIAPVDSPAVGEGVIVWFEYAGRDIRIMAIPATGGAPRTVVSFPAELDVDKVNGDTIYGVDLAVGDGRIFWSSAKSGGVNQVPVTGGEPSPVPGTKGLHLFSWPWAGRPLDGPGAMANLLNLSTGERLDDPAQAECNVTWCVTDSQAIRRDGGQVLDLPGDNPRSIVADRFVPLSQTDKQGRKASVIYDLAAARAGRLWMQNDRKASTTLYVSTEMIYFKRGDKWAVIHDPDR</sequence>
<evidence type="ECO:0000313" key="2">
    <source>
        <dbReference type="EMBL" id="KAA9376396.1"/>
    </source>
</evidence>
<name>A0A5J5JYZ9_9ACTN</name>
<reference evidence="2 3" key="1">
    <citation type="submission" date="2019-09" db="EMBL/GenBank/DDBJ databases">
        <title>Screening of Novel Bioactive Compounds from Soil-Associated.</title>
        <authorList>
            <person name="Gong X."/>
        </authorList>
    </citation>
    <scope>NUCLEOTIDE SEQUENCE [LARGE SCALE GENOMIC DNA]</scope>
    <source>
        <strain evidence="2 3">Gxj-6</strain>
    </source>
</reference>
<accession>A0A5J5JYZ9</accession>
<gene>
    <name evidence="2" type="ORF">F5972_23550</name>
</gene>
<dbReference type="RefSeq" id="WP_150935904.1">
    <property type="nucleotide sequence ID" value="NZ_VYTZ01000008.1"/>
</dbReference>
<organism evidence="2 3">
    <name type="scientific">Microbispora cellulosiformans</name>
    <dbReference type="NCBI Taxonomy" id="2614688"/>
    <lineage>
        <taxon>Bacteria</taxon>
        <taxon>Bacillati</taxon>
        <taxon>Actinomycetota</taxon>
        <taxon>Actinomycetes</taxon>
        <taxon>Streptosporangiales</taxon>
        <taxon>Streptosporangiaceae</taxon>
        <taxon>Microbispora</taxon>
    </lineage>
</organism>
<dbReference type="SUPFAM" id="SSF69304">
    <property type="entry name" value="Tricorn protease N-terminal domain"/>
    <property type="match status" value="1"/>
</dbReference>
<keyword evidence="1" id="KW-0472">Membrane</keyword>
<keyword evidence="3" id="KW-1185">Reference proteome</keyword>
<keyword evidence="1" id="KW-1133">Transmembrane helix</keyword>
<feature type="transmembrane region" description="Helical" evidence="1">
    <location>
        <begin position="42"/>
        <end position="62"/>
    </location>
</feature>
<dbReference type="EMBL" id="VYTZ01000008">
    <property type="protein sequence ID" value="KAA9376396.1"/>
    <property type="molecule type" value="Genomic_DNA"/>
</dbReference>
<evidence type="ECO:0000256" key="1">
    <source>
        <dbReference type="SAM" id="Phobius"/>
    </source>
</evidence>